<dbReference type="PANTHER" id="PTHR13633">
    <property type="entry name" value="MITOCHONDRIAL TRANSCRIPTION RESCUE FACTOR 1"/>
    <property type="match status" value="1"/>
</dbReference>
<dbReference type="KEGG" id="pma:Pro_1438"/>
<dbReference type="PATRIC" id="fig|167539.5.peg.1505"/>
<dbReference type="Gene3D" id="3.30.1370.160">
    <property type="match status" value="1"/>
</dbReference>
<name>Q7VAM2_PROMA</name>
<evidence type="ECO:0000259" key="2">
    <source>
        <dbReference type="SMART" id="SM00363"/>
    </source>
</evidence>
<protein>
    <submittedName>
        <fullName evidence="3">RNA-binding protein, contains S4-like domain</fullName>
    </submittedName>
</protein>
<dbReference type="SMART" id="SM00363">
    <property type="entry name" value="S4"/>
    <property type="match status" value="1"/>
</dbReference>
<dbReference type="PROSITE" id="PS50889">
    <property type="entry name" value="S4"/>
    <property type="match status" value="1"/>
</dbReference>
<dbReference type="HOGENOM" id="CLU_075687_0_0_3"/>
<dbReference type="AlphaFoldDB" id="Q7VAM2"/>
<proteinExistence type="predicted"/>
<evidence type="ECO:0000313" key="3">
    <source>
        <dbReference type="EMBL" id="AAQ00482.1"/>
    </source>
</evidence>
<keyword evidence="1" id="KW-0694">RNA-binding</keyword>
<dbReference type="PANTHER" id="PTHR13633:SF3">
    <property type="entry name" value="MITOCHONDRIAL TRANSCRIPTION RESCUE FACTOR 1"/>
    <property type="match status" value="1"/>
</dbReference>
<dbReference type="Pfam" id="PF01479">
    <property type="entry name" value="S4"/>
    <property type="match status" value="1"/>
</dbReference>
<dbReference type="Gene3D" id="3.10.290.10">
    <property type="entry name" value="RNA-binding S4 domain"/>
    <property type="match status" value="1"/>
</dbReference>
<dbReference type="Proteomes" id="UP000001420">
    <property type="component" value="Chromosome"/>
</dbReference>
<dbReference type="EnsemblBacteria" id="AAQ00482">
    <property type="protein sequence ID" value="AAQ00482"/>
    <property type="gene ID" value="Pro_1438"/>
</dbReference>
<organism evidence="3 4">
    <name type="scientific">Prochlorococcus marinus (strain SARG / CCMP1375 / SS120)</name>
    <dbReference type="NCBI Taxonomy" id="167539"/>
    <lineage>
        <taxon>Bacteria</taxon>
        <taxon>Bacillati</taxon>
        <taxon>Cyanobacteriota</taxon>
        <taxon>Cyanophyceae</taxon>
        <taxon>Synechococcales</taxon>
        <taxon>Prochlorococcaceae</taxon>
        <taxon>Prochlorococcus</taxon>
    </lineage>
</organism>
<feature type="domain" description="RNA-binding S4" evidence="2">
    <location>
        <begin position="188"/>
        <end position="250"/>
    </location>
</feature>
<dbReference type="InterPro" id="IPR012677">
    <property type="entry name" value="Nucleotide-bd_a/b_plait_sf"/>
</dbReference>
<dbReference type="CDD" id="cd00165">
    <property type="entry name" value="S4"/>
    <property type="match status" value="1"/>
</dbReference>
<reference evidence="3 4" key="1">
    <citation type="journal article" date="2003" name="Proc. Natl. Acad. Sci. U.S.A.">
        <title>Genome sequence of the cyanobacterium Prochlorococcus marinus SS120, a nearly minimal oxyphototrophic genome.</title>
        <authorList>
            <person name="Dufresne A."/>
            <person name="Salanoubat M."/>
            <person name="Partensky F."/>
            <person name="Artiguenave F."/>
            <person name="Axmann I.M."/>
            <person name="Barbe V."/>
            <person name="Duprat S."/>
            <person name="Galperin M.Y."/>
            <person name="Koonin E.V."/>
            <person name="Le Gall F."/>
            <person name="Makarova K.S."/>
            <person name="Ostrowski M."/>
            <person name="Oztas S."/>
            <person name="Robert C."/>
            <person name="Rogozin I.B."/>
            <person name="Scanlan D.J."/>
            <person name="Tandeau de Marsac N."/>
            <person name="Weissenbach J."/>
            <person name="Wincker P."/>
            <person name="Wolf Y.I."/>
            <person name="Hess W.R."/>
        </authorList>
    </citation>
    <scope>NUCLEOTIDE SEQUENCE [LARGE SCALE GENOMIC DNA]</scope>
    <source>
        <strain evidence="4">SARG / CCMP1375 / SS120</strain>
    </source>
</reference>
<keyword evidence="4" id="KW-1185">Reference proteome</keyword>
<evidence type="ECO:0000313" key="4">
    <source>
        <dbReference type="Proteomes" id="UP000001420"/>
    </source>
</evidence>
<dbReference type="RefSeq" id="WP_011125589.1">
    <property type="nucleotide sequence ID" value="NC_005042.1"/>
</dbReference>
<dbReference type="eggNOG" id="COG2302">
    <property type="taxonomic scope" value="Bacteria"/>
</dbReference>
<sequence>MKLSRKKLLKGCIYPKKIEQLLIETEHVLKTWTPIWTSFLSAPVQEEIKNVFKEIADISYSSNGGYPNAERKRILLQRQQNETFLNDENVPIKAIKIEGNFLFDRTEPEDFRQSIAETGVKAEEIGDLWITGDRGAQAMCTPEALKLLQNNQGFIRDVEIKYKSIDLTDLRIPFQRNPKKITSVEASKRLDAIASAGFGISRAKIISQIREGRVRLNWHTINNASRALTIGDRVDLEGKGSIEVLNLEITKKDRWRVELIRK</sequence>
<gene>
    <name evidence="3" type="ordered locus">Pro_1438</name>
</gene>
<dbReference type="InterPro" id="IPR002942">
    <property type="entry name" value="S4_RNA-bd"/>
</dbReference>
<dbReference type="EMBL" id="AE017126">
    <property type="protein sequence ID" value="AAQ00482.1"/>
    <property type="molecule type" value="Genomic_DNA"/>
</dbReference>
<dbReference type="NCBIfam" id="TIGR03069">
    <property type="entry name" value="PS_II_S4"/>
    <property type="match status" value="1"/>
</dbReference>
<dbReference type="InterPro" id="IPR036986">
    <property type="entry name" value="S4_RNA-bd_sf"/>
</dbReference>
<dbReference type="GO" id="GO:0003723">
    <property type="term" value="F:RNA binding"/>
    <property type="evidence" value="ECO:0007669"/>
    <property type="project" value="UniProtKB-KW"/>
</dbReference>
<dbReference type="OrthoDB" id="9812787at2"/>
<dbReference type="STRING" id="167539.Pro_1438"/>
<dbReference type="Gene3D" id="3.30.70.330">
    <property type="match status" value="1"/>
</dbReference>
<accession>Q7VAM2</accession>
<dbReference type="InterPro" id="IPR017506">
    <property type="entry name" value="PSII_S4"/>
</dbReference>
<evidence type="ECO:0000256" key="1">
    <source>
        <dbReference type="PROSITE-ProRule" id="PRU00182"/>
    </source>
</evidence>
<dbReference type="SUPFAM" id="SSF55174">
    <property type="entry name" value="Alpha-L RNA-binding motif"/>
    <property type="match status" value="1"/>
</dbReference>